<feature type="compositionally biased region" description="Polar residues" evidence="1">
    <location>
        <begin position="112"/>
        <end position="126"/>
    </location>
</feature>
<keyword evidence="3" id="KW-1185">Reference proteome</keyword>
<dbReference type="EMBL" id="AFBI03000055">
    <property type="protein sequence ID" value="EJW02803.1"/>
    <property type="molecule type" value="Genomic_DNA"/>
</dbReference>
<evidence type="ECO:0000313" key="3">
    <source>
        <dbReference type="Proteomes" id="UP000003163"/>
    </source>
</evidence>
<feature type="region of interest" description="Disordered" evidence="1">
    <location>
        <begin position="112"/>
        <end position="142"/>
    </location>
</feature>
<dbReference type="HOGENOM" id="CLU_331212_0_0_1"/>
<sequence>MSSTTQKLRKHIKRLTLMQQPVYSKPTKTSVLKVKLSLLNKLKNLSSFSADDFVTEDFDNFFEEVCQNLLENCKKTGFVFQIIEAYGFFHSVYDSCDEMYDFSSKKNINDSVNDELPNQNNTNLNTDCKKTTSDLNKKSNSMPTETPFRNIFIKMLLKELKSSMQTKFFINYLTLLTELFVIKKIIDIDSFTILIKKIFAKCDDTEIVNYLVYLSEIYADSNIIFDKNSLPDNIENESLLDKKLFYNGEGCKFKSLIVDFLKKEYSENFVECYKKVLENIGNTDENTQKPDFVKVIEEEPFEFLFYTDYLQESNDKNSKKAEKNADQINKNLVEEDSFSNTETYSYLMQNLKKSNYQHFIIKYVMELSANLPFLKLFVKFIRENNLEASFFKTIILNISNISIIPLVAKITVLLDQKQFILDIEKAVEAKFQNQTEKTKQSKNLCSKNKLNESTGFNLQENQRKSGKESNCAADIDKTLPFLLLLAEFSKFNKYSKLKIMKKIVWLLKNREIKALCSLLDSTSRMFLSDVDSNFLMRKVLFKVREVCGDLMEEEKIEVVACLNRTMRRKMSLRTDFDAFFGWLVCREKICCNFDFLSKNCDEDMDMKKNNSINIKNKDEILNKNGSIAQINNFNNNSKINIVTRPDKEIENYSILSNKINIDTKTSKMTKETNTYGSHLLNKNILSIIILKPWIIEDKMFLSQLCTCFGIDDFAIKITTQNIFLMIYDHSKDKSCEYAIFLSALLQTKLDRLCRTLQNTQDSNKNRNYFGKDNIKNFNNVQTKYEDYLKNIFNMVLKTETSTSHKVYILINLLSHIENKSLFTAELDIIVENCPDWELKVAYMNFCASNGITRESLVTSDLKIDL</sequence>
<evidence type="ECO:0000313" key="2">
    <source>
        <dbReference type="EMBL" id="EJW02803.1"/>
    </source>
</evidence>
<dbReference type="InParanoid" id="J8ZT07"/>
<reference evidence="2 3" key="1">
    <citation type="submission" date="2011-08" db="EMBL/GenBank/DDBJ databases">
        <authorList>
            <person name="Liu Z.J."/>
            <person name="Shi F.L."/>
            <person name="Lu J.Q."/>
            <person name="Li M."/>
            <person name="Wang Z.L."/>
        </authorList>
    </citation>
    <scope>NUCLEOTIDE SEQUENCE [LARGE SCALE GENOMIC DNA]</scope>
    <source>
        <strain evidence="2 3">USNM 41457</strain>
    </source>
</reference>
<evidence type="ECO:0000256" key="1">
    <source>
        <dbReference type="SAM" id="MobiDB-lite"/>
    </source>
</evidence>
<feature type="compositionally biased region" description="Basic and acidic residues" evidence="1">
    <location>
        <begin position="127"/>
        <end position="137"/>
    </location>
</feature>
<dbReference type="VEuPathDB" id="MicrosporidiaDB:EDEG_02799"/>
<comment type="caution">
    <text evidence="2">The sequence shown here is derived from an EMBL/GenBank/DDBJ whole genome shotgun (WGS) entry which is preliminary data.</text>
</comment>
<reference evidence="3" key="2">
    <citation type="submission" date="2015-07" db="EMBL/GenBank/DDBJ databases">
        <title>Contrasting host-pathogen interactions and genome evolution in two generalist and specialist microsporidian pathogens of mosquitoes.</title>
        <authorList>
            <consortium name="The Broad Institute Genomics Platform"/>
            <consortium name="The Broad Institute Genome Sequencing Center for Infectious Disease"/>
            <person name="Cuomo C.A."/>
            <person name="Sanscrainte N.D."/>
            <person name="Goldberg J.M."/>
            <person name="Heiman D."/>
            <person name="Young S."/>
            <person name="Zeng Q."/>
            <person name="Becnel J.J."/>
            <person name="Birren B.W."/>
        </authorList>
    </citation>
    <scope>NUCLEOTIDE SEQUENCE [LARGE SCALE GENOMIC DNA]</scope>
    <source>
        <strain evidence="3">USNM 41457</strain>
    </source>
</reference>
<protein>
    <submittedName>
        <fullName evidence="2">Uncharacterized protein</fullName>
    </submittedName>
</protein>
<accession>J8ZT07</accession>
<gene>
    <name evidence="2" type="ORF">EDEG_02799</name>
</gene>
<organism evidence="2 3">
    <name type="scientific">Edhazardia aedis (strain USNM 41457)</name>
    <name type="common">Microsporidian parasite</name>
    <dbReference type="NCBI Taxonomy" id="1003232"/>
    <lineage>
        <taxon>Eukaryota</taxon>
        <taxon>Fungi</taxon>
        <taxon>Fungi incertae sedis</taxon>
        <taxon>Microsporidia</taxon>
        <taxon>Edhazardia</taxon>
    </lineage>
</organism>
<name>J8ZT07_EDHAE</name>
<dbReference type="Proteomes" id="UP000003163">
    <property type="component" value="Unassembled WGS sequence"/>
</dbReference>
<dbReference type="AlphaFoldDB" id="J8ZT07"/>
<proteinExistence type="predicted"/>